<organism evidence="2">
    <name type="scientific">Harvfovirus sp</name>
    <dbReference type="NCBI Taxonomy" id="2487768"/>
    <lineage>
        <taxon>Viruses</taxon>
        <taxon>Varidnaviria</taxon>
        <taxon>Bamfordvirae</taxon>
        <taxon>Nucleocytoviricota</taxon>
        <taxon>Megaviricetes</taxon>
        <taxon>Imitervirales</taxon>
        <taxon>Mimiviridae</taxon>
        <taxon>Klosneuvirinae</taxon>
    </lineage>
</organism>
<feature type="transmembrane region" description="Helical" evidence="1">
    <location>
        <begin position="25"/>
        <end position="47"/>
    </location>
</feature>
<keyword evidence="1" id="KW-0472">Membrane</keyword>
<name>A0A3G5A7X4_9VIRU</name>
<feature type="transmembrane region" description="Helical" evidence="1">
    <location>
        <begin position="67"/>
        <end position="91"/>
    </location>
</feature>
<feature type="transmembrane region" description="Helical" evidence="1">
    <location>
        <begin position="98"/>
        <end position="122"/>
    </location>
</feature>
<protein>
    <submittedName>
        <fullName evidence="2">Uncharacterized protein</fullName>
    </submittedName>
</protein>
<sequence length="172" mass="19424">MSESTIDVHYELADRRASDCRVVRVVVFVCVIALLLLSIGFSAYKLVTIGDEYDMDTTTEICRNYKSISIMMTTADVGDLLSIILFMLWIYKGNERNSLFTTCAILLIIYQLIEYGFAVGIVSKWTNEYNNCIADKGVQLYFSIHNIIAIIRTMIGSMILLILLMACIASIF</sequence>
<dbReference type="EMBL" id="MK072321">
    <property type="protein sequence ID" value="AYV81923.1"/>
    <property type="molecule type" value="Genomic_DNA"/>
</dbReference>
<gene>
    <name evidence="2" type="ORF">Harvfovirus79_2</name>
</gene>
<evidence type="ECO:0000256" key="1">
    <source>
        <dbReference type="SAM" id="Phobius"/>
    </source>
</evidence>
<keyword evidence="1" id="KW-0812">Transmembrane</keyword>
<feature type="transmembrane region" description="Helical" evidence="1">
    <location>
        <begin position="142"/>
        <end position="171"/>
    </location>
</feature>
<proteinExistence type="predicted"/>
<evidence type="ECO:0000313" key="2">
    <source>
        <dbReference type="EMBL" id="AYV81923.1"/>
    </source>
</evidence>
<keyword evidence="1" id="KW-1133">Transmembrane helix</keyword>
<accession>A0A3G5A7X4</accession>
<reference evidence="2" key="1">
    <citation type="submission" date="2018-10" db="EMBL/GenBank/DDBJ databases">
        <title>Hidden diversity of soil giant viruses.</title>
        <authorList>
            <person name="Schulz F."/>
            <person name="Alteio L."/>
            <person name="Goudeau D."/>
            <person name="Ryan E.M."/>
            <person name="Malmstrom R.R."/>
            <person name="Blanchard J."/>
            <person name="Woyke T."/>
        </authorList>
    </citation>
    <scope>NUCLEOTIDE SEQUENCE</scope>
    <source>
        <strain evidence="2">HAV1</strain>
    </source>
</reference>